<dbReference type="InterPro" id="IPR011006">
    <property type="entry name" value="CheY-like_superfamily"/>
</dbReference>
<accession>A0A154KPB3</accession>
<dbReference type="Proteomes" id="UP000252266">
    <property type="component" value="Unassembled WGS sequence"/>
</dbReference>
<dbReference type="InterPro" id="IPR001789">
    <property type="entry name" value="Sig_transdc_resp-reg_receiver"/>
</dbReference>
<protein>
    <submittedName>
        <fullName evidence="4">Fis family transcriptional regulator</fullName>
    </submittedName>
    <submittedName>
        <fullName evidence="5">Two-component system, NtrC family, nitrogen regulation response regulator GlnG/putative two-component system response regulator</fullName>
    </submittedName>
</protein>
<dbReference type="EMBL" id="OBMM01000002">
    <property type="protein sequence ID" value="SOC15184.1"/>
    <property type="molecule type" value="Genomic_DNA"/>
</dbReference>
<feature type="domain" description="Response regulatory" evidence="3">
    <location>
        <begin position="16"/>
        <end position="133"/>
    </location>
</feature>
<reference evidence="5 6" key="2">
    <citation type="submission" date="2017-08" db="EMBL/GenBank/DDBJ databases">
        <authorList>
            <person name="de Groot N.N."/>
        </authorList>
    </citation>
    <scope>NUCLEOTIDE SEQUENCE [LARGE SCALE GENOMIC DNA]</scope>
    <source>
        <strain evidence="5 6">USBA 78</strain>
    </source>
</reference>
<evidence type="ECO:0000256" key="2">
    <source>
        <dbReference type="PROSITE-ProRule" id="PRU00169"/>
    </source>
</evidence>
<dbReference type="PROSITE" id="PS50110">
    <property type="entry name" value="RESPONSE_REGULATORY"/>
    <property type="match status" value="1"/>
</dbReference>
<evidence type="ECO:0000259" key="3">
    <source>
        <dbReference type="PROSITE" id="PS50110"/>
    </source>
</evidence>
<dbReference type="RefSeq" id="WP_037986992.1">
    <property type="nucleotide sequence ID" value="NZ_JALLPZ010000002.1"/>
</dbReference>
<dbReference type="Pfam" id="PF00072">
    <property type="entry name" value="Response_reg"/>
    <property type="match status" value="1"/>
</dbReference>
<feature type="modified residue" description="4-aspartylphosphate" evidence="2">
    <location>
        <position position="65"/>
    </location>
</feature>
<proteinExistence type="predicted"/>
<keyword evidence="1 2" id="KW-0597">Phosphoprotein</keyword>
<dbReference type="GO" id="GO:0000160">
    <property type="term" value="P:phosphorelay signal transduction system"/>
    <property type="evidence" value="ECO:0007669"/>
    <property type="project" value="InterPro"/>
</dbReference>
<evidence type="ECO:0000313" key="5">
    <source>
        <dbReference type="EMBL" id="SOC15184.1"/>
    </source>
</evidence>
<evidence type="ECO:0000313" key="7">
    <source>
        <dbReference type="Proteomes" id="UP000252266"/>
    </source>
</evidence>
<dbReference type="EMBL" id="JPWJ01000001">
    <property type="protein sequence ID" value="RCK53409.1"/>
    <property type="molecule type" value="Genomic_DNA"/>
</dbReference>
<dbReference type="SUPFAM" id="SSF52172">
    <property type="entry name" value="CheY-like"/>
    <property type="match status" value="1"/>
</dbReference>
<gene>
    <name evidence="5" type="ORF">SAMN05428964_10273</name>
    <name evidence="4" type="ORF">TH44_04300</name>
</gene>
<organism evidence="4 7">
    <name type="scientific">Thalassospira xiamenensis</name>
    <dbReference type="NCBI Taxonomy" id="220697"/>
    <lineage>
        <taxon>Bacteria</taxon>
        <taxon>Pseudomonadati</taxon>
        <taxon>Pseudomonadota</taxon>
        <taxon>Alphaproteobacteria</taxon>
        <taxon>Rhodospirillales</taxon>
        <taxon>Thalassospiraceae</taxon>
        <taxon>Thalassospira</taxon>
    </lineage>
</organism>
<evidence type="ECO:0000313" key="4">
    <source>
        <dbReference type="EMBL" id="RCK53409.1"/>
    </source>
</evidence>
<evidence type="ECO:0000313" key="6">
    <source>
        <dbReference type="Proteomes" id="UP000219068"/>
    </source>
</evidence>
<dbReference type="AlphaFoldDB" id="A0A154KPB3"/>
<dbReference type="PANTHER" id="PTHR44591">
    <property type="entry name" value="STRESS RESPONSE REGULATOR PROTEIN 1"/>
    <property type="match status" value="1"/>
</dbReference>
<dbReference type="Proteomes" id="UP000219068">
    <property type="component" value="Unassembled WGS sequence"/>
</dbReference>
<evidence type="ECO:0000256" key="1">
    <source>
        <dbReference type="ARBA" id="ARBA00022553"/>
    </source>
</evidence>
<reference evidence="4 7" key="1">
    <citation type="submission" date="2014-07" db="EMBL/GenBank/DDBJ databases">
        <title>Draft genome sequence of Thalassospira xiamenensis IB13.</title>
        <authorList>
            <person name="Lai Q."/>
            <person name="Shao Z."/>
        </authorList>
    </citation>
    <scope>NUCLEOTIDE SEQUENCE [LARGE SCALE GENOMIC DNA]</scope>
    <source>
        <strain evidence="4 7">IB13</strain>
    </source>
</reference>
<dbReference type="CDD" id="cd00156">
    <property type="entry name" value="REC"/>
    <property type="match status" value="1"/>
</dbReference>
<name>A0A154KPB3_9PROT</name>
<dbReference type="InterPro" id="IPR050595">
    <property type="entry name" value="Bact_response_regulator"/>
</dbReference>
<sequence length="140" mass="15173">MNALSAVPPRPIHDGLVAFADDSPSAKAALETVLRRAGYDVAGFDCADDLIDQLDGLYPRAIILDLEMPGMSGFEAFCEIRRRFPNAVEVPVLFFSAHYDADTRAQADALGAADFISKDASPMVVIEQLNRALDKSMSHC</sequence>
<dbReference type="Gene3D" id="3.40.50.2300">
    <property type="match status" value="1"/>
</dbReference>
<dbReference type="SMART" id="SM00448">
    <property type="entry name" value="REC"/>
    <property type="match status" value="1"/>
</dbReference>
<dbReference type="PANTHER" id="PTHR44591:SF3">
    <property type="entry name" value="RESPONSE REGULATORY DOMAIN-CONTAINING PROTEIN"/>
    <property type="match status" value="1"/>
</dbReference>